<keyword evidence="2" id="KW-0238">DNA-binding</keyword>
<comment type="similarity">
    <text evidence="1">Belongs to the SNF8 family.</text>
</comment>
<sequence length="260" mass="29139">MHRLTGPGLSAFDRHTQSQRSYALLSNQLSEKQIKNLHSQLSSFRTALTSFAVTHRDRIQRDPAFRHQFQQMCASIGVDPLAGPRRGGWWAELVGMGDWAYELGVQIVDVCVSTRERNGGMIEMGELIRVISKLRGLDKEKEKDKIGFGGGGEITEEDIVRSIKTLEPLGAGYQVVDIGGRKFVRSVVKELDQDQAAILALARAQSGRVMEEDLVSQHGWTRERARVALENMLLRDGMCWVDAQDPNGSAYWVPSAMRWD</sequence>
<evidence type="ECO:0000256" key="1">
    <source>
        <dbReference type="ARBA" id="ARBA00009834"/>
    </source>
</evidence>
<evidence type="ECO:0000313" key="3">
    <source>
        <dbReference type="Proteomes" id="UP000297245"/>
    </source>
</evidence>
<dbReference type="SUPFAM" id="SSF46785">
    <property type="entry name" value="Winged helix' DNA-binding domain"/>
    <property type="match status" value="2"/>
</dbReference>
<dbReference type="PANTHER" id="PTHR12806:SF0">
    <property type="entry name" value="VACUOLAR-SORTING PROTEIN SNF8"/>
    <property type="match status" value="1"/>
</dbReference>
<dbReference type="InterPro" id="IPR036390">
    <property type="entry name" value="WH_DNA-bd_sf"/>
</dbReference>
<dbReference type="PANTHER" id="PTHR12806">
    <property type="entry name" value="EAP30 SUBUNIT OF ELL COMPLEX"/>
    <property type="match status" value="1"/>
</dbReference>
<dbReference type="GO" id="GO:0003677">
    <property type="term" value="F:DNA binding"/>
    <property type="evidence" value="ECO:0007669"/>
    <property type="project" value="UniProtKB-KW"/>
</dbReference>
<protein>
    <submittedName>
        <fullName evidence="2">Winged helix DNA-binding domain-containing protein</fullName>
    </submittedName>
</protein>
<dbReference type="GO" id="GO:0043328">
    <property type="term" value="P:protein transport to vacuole involved in ubiquitin-dependent protein catabolic process via the multivesicular body sorting pathway"/>
    <property type="evidence" value="ECO:0007669"/>
    <property type="project" value="TreeGrafter"/>
</dbReference>
<dbReference type="EMBL" id="ML179095">
    <property type="protein sequence ID" value="THV01008.1"/>
    <property type="molecule type" value="Genomic_DNA"/>
</dbReference>
<dbReference type="AlphaFoldDB" id="A0A4S8MEG8"/>
<dbReference type="Gene3D" id="6.10.140.180">
    <property type="match status" value="1"/>
</dbReference>
<dbReference type="Pfam" id="PF04157">
    <property type="entry name" value="EAP30"/>
    <property type="match status" value="1"/>
</dbReference>
<dbReference type="InterPro" id="IPR016689">
    <property type="entry name" value="ESCRT-2_cplx_Snf8"/>
</dbReference>
<dbReference type="OrthoDB" id="283883at2759"/>
<dbReference type="Proteomes" id="UP000297245">
    <property type="component" value="Unassembled WGS sequence"/>
</dbReference>
<dbReference type="InterPro" id="IPR036388">
    <property type="entry name" value="WH-like_DNA-bd_sf"/>
</dbReference>
<evidence type="ECO:0000313" key="2">
    <source>
        <dbReference type="EMBL" id="THV01008.1"/>
    </source>
</evidence>
<reference evidence="2 3" key="1">
    <citation type="journal article" date="2019" name="Nat. Ecol. Evol.">
        <title>Megaphylogeny resolves global patterns of mushroom evolution.</title>
        <authorList>
            <person name="Varga T."/>
            <person name="Krizsan K."/>
            <person name="Foldi C."/>
            <person name="Dima B."/>
            <person name="Sanchez-Garcia M."/>
            <person name="Sanchez-Ramirez S."/>
            <person name="Szollosi G.J."/>
            <person name="Szarkandi J.G."/>
            <person name="Papp V."/>
            <person name="Albert L."/>
            <person name="Andreopoulos W."/>
            <person name="Angelini C."/>
            <person name="Antonin V."/>
            <person name="Barry K.W."/>
            <person name="Bougher N.L."/>
            <person name="Buchanan P."/>
            <person name="Buyck B."/>
            <person name="Bense V."/>
            <person name="Catcheside P."/>
            <person name="Chovatia M."/>
            <person name="Cooper J."/>
            <person name="Damon W."/>
            <person name="Desjardin D."/>
            <person name="Finy P."/>
            <person name="Geml J."/>
            <person name="Haridas S."/>
            <person name="Hughes K."/>
            <person name="Justo A."/>
            <person name="Karasinski D."/>
            <person name="Kautmanova I."/>
            <person name="Kiss B."/>
            <person name="Kocsube S."/>
            <person name="Kotiranta H."/>
            <person name="LaButti K.M."/>
            <person name="Lechner B.E."/>
            <person name="Liimatainen K."/>
            <person name="Lipzen A."/>
            <person name="Lukacs Z."/>
            <person name="Mihaltcheva S."/>
            <person name="Morgado L.N."/>
            <person name="Niskanen T."/>
            <person name="Noordeloos M.E."/>
            <person name="Ohm R.A."/>
            <person name="Ortiz-Santana B."/>
            <person name="Ovrebo C."/>
            <person name="Racz N."/>
            <person name="Riley R."/>
            <person name="Savchenko A."/>
            <person name="Shiryaev A."/>
            <person name="Soop K."/>
            <person name="Spirin V."/>
            <person name="Szebenyi C."/>
            <person name="Tomsovsky M."/>
            <person name="Tulloss R.E."/>
            <person name="Uehling J."/>
            <person name="Grigoriev I.V."/>
            <person name="Vagvolgyi C."/>
            <person name="Papp T."/>
            <person name="Martin F.M."/>
            <person name="Miettinen O."/>
            <person name="Hibbett D.S."/>
            <person name="Nagy L.G."/>
        </authorList>
    </citation>
    <scope>NUCLEOTIDE SEQUENCE [LARGE SCALE GENOMIC DNA]</scope>
    <source>
        <strain evidence="2 3">CBS 962.96</strain>
    </source>
</reference>
<dbReference type="InterPro" id="IPR040608">
    <property type="entry name" value="Snf8/Vps36"/>
</dbReference>
<keyword evidence="3" id="KW-1185">Reference proteome</keyword>
<gene>
    <name evidence="2" type="ORF">K435DRAFT_421148</name>
</gene>
<dbReference type="GO" id="GO:0000814">
    <property type="term" value="C:ESCRT II complex"/>
    <property type="evidence" value="ECO:0007669"/>
    <property type="project" value="InterPro"/>
</dbReference>
<proteinExistence type="inferred from homology"/>
<organism evidence="2 3">
    <name type="scientific">Dendrothele bispora (strain CBS 962.96)</name>
    <dbReference type="NCBI Taxonomy" id="1314807"/>
    <lineage>
        <taxon>Eukaryota</taxon>
        <taxon>Fungi</taxon>
        <taxon>Dikarya</taxon>
        <taxon>Basidiomycota</taxon>
        <taxon>Agaricomycotina</taxon>
        <taxon>Agaricomycetes</taxon>
        <taxon>Agaricomycetidae</taxon>
        <taxon>Agaricales</taxon>
        <taxon>Agaricales incertae sedis</taxon>
        <taxon>Dendrothele</taxon>
    </lineage>
</organism>
<accession>A0A4S8MEG8</accession>
<dbReference type="Gene3D" id="1.10.10.10">
    <property type="entry name" value="Winged helix-like DNA-binding domain superfamily/Winged helix DNA-binding domain"/>
    <property type="match status" value="2"/>
</dbReference>
<name>A0A4S8MEG8_DENBC</name>